<dbReference type="NCBIfam" id="NF006118">
    <property type="entry name" value="PRK08264.1-4"/>
    <property type="match status" value="1"/>
</dbReference>
<dbReference type="Proteomes" id="UP000305202">
    <property type="component" value="Unassembled WGS sequence"/>
</dbReference>
<dbReference type="Pfam" id="PF00106">
    <property type="entry name" value="adh_short"/>
    <property type="match status" value="1"/>
</dbReference>
<dbReference type="InterPro" id="IPR036291">
    <property type="entry name" value="NAD(P)-bd_dom_sf"/>
</dbReference>
<reference evidence="4 5" key="1">
    <citation type="submission" date="2019-04" db="EMBL/GenBank/DDBJ databases">
        <authorList>
            <person name="Li M."/>
            <person name="Gao C."/>
        </authorList>
    </citation>
    <scope>NUCLEOTIDE SEQUENCE [LARGE SCALE GENOMIC DNA]</scope>
    <source>
        <strain evidence="4 5">BGMRC 2031</strain>
    </source>
</reference>
<dbReference type="PANTHER" id="PTHR44169:SF6">
    <property type="entry name" value="NADPH-DEPENDENT 1-ACYLDIHYDROXYACETONE PHOSPHATE REDUCTASE"/>
    <property type="match status" value="1"/>
</dbReference>
<evidence type="ECO:0000256" key="1">
    <source>
        <dbReference type="ARBA" id="ARBA00006484"/>
    </source>
</evidence>
<evidence type="ECO:0000313" key="5">
    <source>
        <dbReference type="Proteomes" id="UP000305202"/>
    </source>
</evidence>
<keyword evidence="2" id="KW-0560">Oxidoreductase</keyword>
<dbReference type="EMBL" id="SZPQ01000001">
    <property type="protein sequence ID" value="TKI08869.1"/>
    <property type="molecule type" value="Genomic_DNA"/>
</dbReference>
<comment type="similarity">
    <text evidence="1 3">Belongs to the short-chain dehydrogenases/reductases (SDR) family.</text>
</comment>
<dbReference type="PRINTS" id="PR00081">
    <property type="entry name" value="GDHRDH"/>
</dbReference>
<dbReference type="InterPro" id="IPR002347">
    <property type="entry name" value="SDR_fam"/>
</dbReference>
<organism evidence="4 5">
    <name type="scientific">Martelella alba</name>
    <dbReference type="NCBI Taxonomy" id="2590451"/>
    <lineage>
        <taxon>Bacteria</taxon>
        <taxon>Pseudomonadati</taxon>
        <taxon>Pseudomonadota</taxon>
        <taxon>Alphaproteobacteria</taxon>
        <taxon>Hyphomicrobiales</taxon>
        <taxon>Aurantimonadaceae</taxon>
        <taxon>Martelella</taxon>
    </lineage>
</organism>
<keyword evidence="5" id="KW-1185">Reference proteome</keyword>
<dbReference type="PRINTS" id="PR00080">
    <property type="entry name" value="SDRFAMILY"/>
</dbReference>
<proteinExistence type="inferred from homology"/>
<evidence type="ECO:0000256" key="2">
    <source>
        <dbReference type="ARBA" id="ARBA00023002"/>
    </source>
</evidence>
<comment type="caution">
    <text evidence="4">The sequence shown here is derived from an EMBL/GenBank/DDBJ whole genome shotgun (WGS) entry which is preliminary data.</text>
</comment>
<sequence length="238" mass="25158">MLIKDKTILVTGANRGMGAELVRSFLNAGAKKVFAGARNPSSLPDFDDARVARLQLDITKPEEVASAVQEAGDIDILYNNAGVMNYGDILTTRAEDLLFNMNVNYFGTVRMMQAFAAIIEKNGGGIIANTISVLGLAPIAGIAGYSASKAALFSATLAARKTLQPKNIDVIAVYPGPIATDMAEDLDMPKASAGDTANEIVNGIIDGQEDIYPDPISKQVSVLWGSNPKGAEKYFASL</sequence>
<dbReference type="PANTHER" id="PTHR44169">
    <property type="entry name" value="NADPH-DEPENDENT 1-ACYLDIHYDROXYACETONE PHOSPHATE REDUCTASE"/>
    <property type="match status" value="1"/>
</dbReference>
<evidence type="ECO:0000256" key="3">
    <source>
        <dbReference type="RuleBase" id="RU000363"/>
    </source>
</evidence>
<name>A0ABY2SRX1_9HYPH</name>
<dbReference type="SUPFAM" id="SSF51735">
    <property type="entry name" value="NAD(P)-binding Rossmann-fold domains"/>
    <property type="match status" value="1"/>
</dbReference>
<dbReference type="Gene3D" id="3.40.50.720">
    <property type="entry name" value="NAD(P)-binding Rossmann-like Domain"/>
    <property type="match status" value="1"/>
</dbReference>
<gene>
    <name evidence="4" type="ORF">FCN80_02115</name>
</gene>
<evidence type="ECO:0000313" key="4">
    <source>
        <dbReference type="EMBL" id="TKI08869.1"/>
    </source>
</evidence>
<protein>
    <submittedName>
        <fullName evidence="4">SDR family NAD(P)-dependent oxidoreductase</fullName>
    </submittedName>
</protein>
<dbReference type="RefSeq" id="WP_136988230.1">
    <property type="nucleotide sequence ID" value="NZ_SZPQ01000001.1"/>
</dbReference>
<accession>A0ABY2SRX1</accession>